<dbReference type="EMBL" id="LR862141">
    <property type="protein sequence ID" value="CAD1821856.1"/>
    <property type="molecule type" value="Genomic_DNA"/>
</dbReference>
<dbReference type="InterPro" id="IPR005162">
    <property type="entry name" value="Retrotrans_gag_dom"/>
</dbReference>
<name>A0A6V7NU40_ANACO</name>
<protein>
    <recommendedName>
        <fullName evidence="2">Retrotransposon gag domain-containing protein</fullName>
    </recommendedName>
</protein>
<evidence type="ECO:0000256" key="1">
    <source>
        <dbReference type="SAM" id="MobiDB-lite"/>
    </source>
</evidence>
<evidence type="ECO:0000259" key="2">
    <source>
        <dbReference type="Pfam" id="PF03732"/>
    </source>
</evidence>
<feature type="region of interest" description="Disordered" evidence="1">
    <location>
        <begin position="351"/>
        <end position="376"/>
    </location>
</feature>
<accession>A0A6V7NU40</accession>
<feature type="region of interest" description="Disordered" evidence="1">
    <location>
        <begin position="9"/>
        <end position="36"/>
    </location>
</feature>
<feature type="region of interest" description="Disordered" evidence="1">
    <location>
        <begin position="297"/>
        <end position="334"/>
    </location>
</feature>
<reference evidence="3" key="1">
    <citation type="submission" date="2020-07" db="EMBL/GenBank/DDBJ databases">
        <authorList>
            <person name="Lin J."/>
        </authorList>
    </citation>
    <scope>NUCLEOTIDE SEQUENCE</scope>
</reference>
<dbReference type="Pfam" id="PF03732">
    <property type="entry name" value="Retrotrans_gag"/>
    <property type="match status" value="1"/>
</dbReference>
<organism evidence="3">
    <name type="scientific">Ananas comosus var. bracteatus</name>
    <name type="common">red pineapple</name>
    <dbReference type="NCBI Taxonomy" id="296719"/>
    <lineage>
        <taxon>Eukaryota</taxon>
        <taxon>Viridiplantae</taxon>
        <taxon>Streptophyta</taxon>
        <taxon>Embryophyta</taxon>
        <taxon>Tracheophyta</taxon>
        <taxon>Spermatophyta</taxon>
        <taxon>Magnoliopsida</taxon>
        <taxon>Liliopsida</taxon>
        <taxon>Poales</taxon>
        <taxon>Bromeliaceae</taxon>
        <taxon>Bromelioideae</taxon>
        <taxon>Ananas</taxon>
    </lineage>
</organism>
<proteinExistence type="predicted"/>
<sequence length="402" mass="45576">MTDRVFAFQGLMSPRRYTRRSTPAPTPEVPEQGEPSMTDRLQAQVTAPTDVVQRQESGFERLQELLERQAAAAAAMATDVRDVPAPSARVPEPAEGEGIAAVLVAARPPPAIVPPAVSGSATPDMTAEDVEGERALAALIKFNKFHPPNFEGEKVEPAMVESWIDSMETLFEDLRTLERDKVYLATHCLEKAAKEMFANYFPDTLKRKLKEKFCKLEQRDRSVAEYEQEFSHLIDCVLDVVKDDQDRVEWFLRGLWLGIYKAVQILKLTTFAEVFDRALWAEHGDAHVREKHELLAESKDRGKKHQGSGSSSGQTRYKKPRSTRALNRRTVERSDALYTAETTQSLAVNKAEANATSVGNRGTSFGTAREEEPHLPHRLHRRRRFRLTMEELHRWPCQRDTR</sequence>
<gene>
    <name evidence="3" type="ORF">CB5_LOCUS5067</name>
</gene>
<dbReference type="AlphaFoldDB" id="A0A6V7NU40"/>
<evidence type="ECO:0000313" key="3">
    <source>
        <dbReference type="EMBL" id="CAD1821856.1"/>
    </source>
</evidence>
<feature type="domain" description="Retrotransposon gag" evidence="2">
    <location>
        <begin position="192"/>
        <end position="256"/>
    </location>
</feature>
<feature type="compositionally biased region" description="Polar residues" evidence="1">
    <location>
        <begin position="354"/>
        <end position="366"/>
    </location>
</feature>